<keyword evidence="2" id="KW-1185">Reference proteome</keyword>
<gene>
    <name evidence="1" type="ORF">DCHRY22_LOCUS8631</name>
</gene>
<sequence length="94" mass="10141">MAWSWCGSLPAHCSKTCVTRGSAGCGPVTEERRVSATTTGQGSLDNIRVCSTLHWVILVLVNTDMFYSVCCVPQVAERGSVRAATLRRRAHTTA</sequence>
<evidence type="ECO:0000313" key="2">
    <source>
        <dbReference type="Proteomes" id="UP000789524"/>
    </source>
</evidence>
<evidence type="ECO:0000313" key="1">
    <source>
        <dbReference type="EMBL" id="CAG9569071.1"/>
    </source>
</evidence>
<dbReference type="AlphaFoldDB" id="A0A8J2QTS6"/>
<accession>A0A8J2QTS6</accession>
<protein>
    <submittedName>
        <fullName evidence="1">(African queen) hypothetical protein</fullName>
    </submittedName>
</protein>
<proteinExistence type="predicted"/>
<dbReference type="EMBL" id="CAKASE010000062">
    <property type="protein sequence ID" value="CAG9569071.1"/>
    <property type="molecule type" value="Genomic_DNA"/>
</dbReference>
<comment type="caution">
    <text evidence="1">The sequence shown here is derived from an EMBL/GenBank/DDBJ whole genome shotgun (WGS) entry which is preliminary data.</text>
</comment>
<organism evidence="1 2">
    <name type="scientific">Danaus chrysippus</name>
    <name type="common">African queen</name>
    <dbReference type="NCBI Taxonomy" id="151541"/>
    <lineage>
        <taxon>Eukaryota</taxon>
        <taxon>Metazoa</taxon>
        <taxon>Ecdysozoa</taxon>
        <taxon>Arthropoda</taxon>
        <taxon>Hexapoda</taxon>
        <taxon>Insecta</taxon>
        <taxon>Pterygota</taxon>
        <taxon>Neoptera</taxon>
        <taxon>Endopterygota</taxon>
        <taxon>Lepidoptera</taxon>
        <taxon>Glossata</taxon>
        <taxon>Ditrysia</taxon>
        <taxon>Papilionoidea</taxon>
        <taxon>Nymphalidae</taxon>
        <taxon>Danainae</taxon>
        <taxon>Danaini</taxon>
        <taxon>Danaina</taxon>
        <taxon>Danaus</taxon>
        <taxon>Anosia</taxon>
    </lineage>
</organism>
<reference evidence="1" key="1">
    <citation type="submission" date="2021-09" db="EMBL/GenBank/DDBJ databases">
        <authorList>
            <person name="Martin H S."/>
        </authorList>
    </citation>
    <scope>NUCLEOTIDE SEQUENCE</scope>
</reference>
<name>A0A8J2QTS6_9NEOP</name>
<dbReference type="Proteomes" id="UP000789524">
    <property type="component" value="Unassembled WGS sequence"/>
</dbReference>